<accession>A0A1H5UAM4</accession>
<protein>
    <recommendedName>
        <fullName evidence="3">DUF4625 domain-containing protein</fullName>
    </recommendedName>
</protein>
<reference evidence="2" key="1">
    <citation type="submission" date="2016-10" db="EMBL/GenBank/DDBJ databases">
        <authorList>
            <person name="Varghese N."/>
            <person name="Submissions S."/>
        </authorList>
    </citation>
    <scope>NUCLEOTIDE SEQUENCE [LARGE SCALE GENOMIC DNA]</scope>
    <source>
        <strain evidence="2">DSM 22361</strain>
    </source>
</reference>
<keyword evidence="2" id="KW-1185">Reference proteome</keyword>
<evidence type="ECO:0008006" key="3">
    <source>
        <dbReference type="Google" id="ProtNLM"/>
    </source>
</evidence>
<proteinExistence type="predicted"/>
<dbReference type="OrthoDB" id="978436at2"/>
<dbReference type="RefSeq" id="WP_103905248.1">
    <property type="nucleotide sequence ID" value="NZ_CP049246.1"/>
</dbReference>
<dbReference type="AlphaFoldDB" id="A0A1H5UAM4"/>
<evidence type="ECO:0000313" key="2">
    <source>
        <dbReference type="Proteomes" id="UP000236731"/>
    </source>
</evidence>
<dbReference type="EMBL" id="FNUT01000002">
    <property type="protein sequence ID" value="SEF72096.1"/>
    <property type="molecule type" value="Genomic_DNA"/>
</dbReference>
<dbReference type="Proteomes" id="UP000236731">
    <property type="component" value="Unassembled WGS sequence"/>
</dbReference>
<sequence length="212" mass="23756">MKKYILTLSIIASAFAFQSCSKDDPTPEIDQEEVGSATLVFTEVEAEAHDDHFHYNDIANAEKDSIKFSGEKFLPPVGAHMHLEVGKAYRFELKVTDFAGRPSQSTFVERADQHFAFLLNIPKDALAVSYADVNKAGDKVKVGVTGYIRVLKQTESFNFRYVMRHLNPGVKESINTTTDIFNADFNKFGGANDLDLKFELHLVEGEHDGHDH</sequence>
<gene>
    <name evidence="1" type="ORF">SAMN05421877_102231</name>
</gene>
<organism evidence="1 2">
    <name type="scientific">Sphingobacterium lactis</name>
    <dbReference type="NCBI Taxonomy" id="797291"/>
    <lineage>
        <taxon>Bacteria</taxon>
        <taxon>Pseudomonadati</taxon>
        <taxon>Bacteroidota</taxon>
        <taxon>Sphingobacteriia</taxon>
        <taxon>Sphingobacteriales</taxon>
        <taxon>Sphingobacteriaceae</taxon>
        <taxon>Sphingobacterium</taxon>
    </lineage>
</organism>
<evidence type="ECO:0000313" key="1">
    <source>
        <dbReference type="EMBL" id="SEF72096.1"/>
    </source>
</evidence>
<name>A0A1H5UAM4_9SPHI</name>
<dbReference type="PROSITE" id="PS51257">
    <property type="entry name" value="PROKAR_LIPOPROTEIN"/>
    <property type="match status" value="1"/>
</dbReference>